<dbReference type="Proteomes" id="UP000625735">
    <property type="component" value="Unassembled WGS sequence"/>
</dbReference>
<dbReference type="InterPro" id="IPR051016">
    <property type="entry name" value="Diverse_Substrate_AcTransf"/>
</dbReference>
<sequence>MELFFKSILRIVILFSQKMKKMQIRKAVPHDMPSVLNLIKELAIFEKEPDAVVITVADLERDGFGDNPLFHVFVAEEDEAIIGMALFYYRYSTWKGRTIHLEDLIVKESKRGTGAGYALYSEIIKQGKKDNVRRIEWNVLDWNTPAIDFYKKSGAVLLDDWRVVHMTEEGIANF</sequence>
<evidence type="ECO:0000256" key="2">
    <source>
        <dbReference type="ARBA" id="ARBA00022679"/>
    </source>
</evidence>
<gene>
    <name evidence="5" type="ORF">GCM10011343_27100</name>
</gene>
<evidence type="ECO:0000259" key="4">
    <source>
        <dbReference type="PROSITE" id="PS51186"/>
    </source>
</evidence>
<name>A0A916YA43_9FLAO</name>
<dbReference type="SUPFAM" id="SSF55729">
    <property type="entry name" value="Acyl-CoA N-acyltransferases (Nat)"/>
    <property type="match status" value="1"/>
</dbReference>
<dbReference type="Gene3D" id="3.40.630.30">
    <property type="match status" value="1"/>
</dbReference>
<evidence type="ECO:0000313" key="5">
    <source>
        <dbReference type="EMBL" id="GGD35820.1"/>
    </source>
</evidence>
<dbReference type="InterPro" id="IPR016181">
    <property type="entry name" value="Acyl_CoA_acyltransferase"/>
</dbReference>
<dbReference type="CDD" id="cd04301">
    <property type="entry name" value="NAT_SF"/>
    <property type="match status" value="1"/>
</dbReference>
<reference evidence="5" key="1">
    <citation type="journal article" date="2014" name="Int. J. Syst. Evol. Microbiol.">
        <title>Complete genome sequence of Corynebacterium casei LMG S-19264T (=DSM 44701T), isolated from a smear-ripened cheese.</title>
        <authorList>
            <consortium name="US DOE Joint Genome Institute (JGI-PGF)"/>
            <person name="Walter F."/>
            <person name="Albersmeier A."/>
            <person name="Kalinowski J."/>
            <person name="Ruckert C."/>
        </authorList>
    </citation>
    <scope>NUCLEOTIDE SEQUENCE</scope>
    <source>
        <strain evidence="5">CGMCC 1.12506</strain>
    </source>
</reference>
<comment type="caution">
    <text evidence="5">The sequence shown here is derived from an EMBL/GenBank/DDBJ whole genome shotgun (WGS) entry which is preliminary data.</text>
</comment>
<reference evidence="5" key="2">
    <citation type="submission" date="2020-09" db="EMBL/GenBank/DDBJ databases">
        <authorList>
            <person name="Sun Q."/>
            <person name="Zhou Y."/>
        </authorList>
    </citation>
    <scope>NUCLEOTIDE SEQUENCE</scope>
    <source>
        <strain evidence="5">CGMCC 1.12506</strain>
    </source>
</reference>
<evidence type="ECO:0000256" key="1">
    <source>
        <dbReference type="ARBA" id="ARBA00008694"/>
    </source>
</evidence>
<dbReference type="PROSITE" id="PS51186">
    <property type="entry name" value="GNAT"/>
    <property type="match status" value="1"/>
</dbReference>
<dbReference type="PANTHER" id="PTHR10545:SF29">
    <property type="entry name" value="GH14572P-RELATED"/>
    <property type="match status" value="1"/>
</dbReference>
<keyword evidence="2" id="KW-0808">Transferase</keyword>
<keyword evidence="3" id="KW-0012">Acyltransferase</keyword>
<evidence type="ECO:0000256" key="3">
    <source>
        <dbReference type="ARBA" id="ARBA00023315"/>
    </source>
</evidence>
<dbReference type="InterPro" id="IPR000182">
    <property type="entry name" value="GNAT_dom"/>
</dbReference>
<dbReference type="GO" id="GO:0008080">
    <property type="term" value="F:N-acetyltransferase activity"/>
    <property type="evidence" value="ECO:0007669"/>
    <property type="project" value="TreeGrafter"/>
</dbReference>
<proteinExistence type="inferred from homology"/>
<organism evidence="5 6">
    <name type="scientific">Flavobacterium orientale</name>
    <dbReference type="NCBI Taxonomy" id="1756020"/>
    <lineage>
        <taxon>Bacteria</taxon>
        <taxon>Pseudomonadati</taxon>
        <taxon>Bacteroidota</taxon>
        <taxon>Flavobacteriia</taxon>
        <taxon>Flavobacteriales</taxon>
        <taxon>Flavobacteriaceae</taxon>
        <taxon>Flavobacterium</taxon>
    </lineage>
</organism>
<feature type="domain" description="N-acetyltransferase" evidence="4">
    <location>
        <begin position="22"/>
        <end position="171"/>
    </location>
</feature>
<accession>A0A916YA43</accession>
<evidence type="ECO:0000313" key="6">
    <source>
        <dbReference type="Proteomes" id="UP000625735"/>
    </source>
</evidence>
<dbReference type="EMBL" id="BMFG01000015">
    <property type="protein sequence ID" value="GGD35820.1"/>
    <property type="molecule type" value="Genomic_DNA"/>
</dbReference>
<dbReference type="FunFam" id="3.40.630.30:FF:000064">
    <property type="entry name" value="GNAT family acetyltransferase"/>
    <property type="match status" value="1"/>
</dbReference>
<protein>
    <submittedName>
        <fullName evidence="5">N-acetyltransferase</fullName>
    </submittedName>
</protein>
<comment type="similarity">
    <text evidence="1">Belongs to the acetyltransferase family.</text>
</comment>
<dbReference type="AlphaFoldDB" id="A0A916YA43"/>
<dbReference type="PANTHER" id="PTHR10545">
    <property type="entry name" value="DIAMINE N-ACETYLTRANSFERASE"/>
    <property type="match status" value="1"/>
</dbReference>
<keyword evidence="6" id="KW-1185">Reference proteome</keyword>
<dbReference type="Pfam" id="PF00583">
    <property type="entry name" value="Acetyltransf_1"/>
    <property type="match status" value="1"/>
</dbReference>